<dbReference type="Proteomes" id="UP000007073">
    <property type="component" value="Chromosome"/>
</dbReference>
<protein>
    <recommendedName>
        <fullName evidence="3">TnsE C-terminal domain-containing protein</fullName>
    </recommendedName>
</protein>
<dbReference type="EMBL" id="CP000148">
    <property type="protein sequence ID" value="ABB33282.1"/>
    <property type="molecule type" value="Genomic_DNA"/>
</dbReference>
<reference evidence="1 2" key="2">
    <citation type="journal article" date="2009" name="BMC Microbiol.">
        <title>The genome sequence of Geobacter metallireducens: features of metabolism, physiology and regulation common and dissimilar to Geobacter sulfurreducens.</title>
        <authorList>
            <person name="Aklujkar M."/>
            <person name="Krushkal J."/>
            <person name="DiBartolo G."/>
            <person name="Lapidus A."/>
            <person name="Land M.L."/>
            <person name="Lovley D.R."/>
        </authorList>
    </citation>
    <scope>NUCLEOTIDE SEQUENCE [LARGE SCALE GENOMIC DNA]</scope>
    <source>
        <strain evidence="2">ATCC 53774 / DSM 7210 / GS-15</strain>
    </source>
</reference>
<dbReference type="KEGG" id="gme:Gmet_3068"/>
<organism evidence="1 2">
    <name type="scientific">Geobacter metallireducens (strain ATCC 53774 / DSM 7210 / GS-15)</name>
    <dbReference type="NCBI Taxonomy" id="269799"/>
    <lineage>
        <taxon>Bacteria</taxon>
        <taxon>Pseudomonadati</taxon>
        <taxon>Thermodesulfobacteriota</taxon>
        <taxon>Desulfuromonadia</taxon>
        <taxon>Geobacterales</taxon>
        <taxon>Geobacteraceae</taxon>
        <taxon>Geobacter</taxon>
    </lineage>
</organism>
<reference evidence="1 2" key="1">
    <citation type="submission" date="2005-10" db="EMBL/GenBank/DDBJ databases">
        <title>Complete sequence of Geobacter metallireducens GS-15.</title>
        <authorList>
            <consortium name="US DOE Joint Genome Institute"/>
            <person name="Copeland A."/>
            <person name="Lucas S."/>
            <person name="Lapidus A."/>
            <person name="Barry K."/>
            <person name="Detter J.C."/>
            <person name="Glavina T."/>
            <person name="Hammon N."/>
            <person name="Israni S."/>
            <person name="Pitluck S."/>
            <person name="Di Bartolo G."/>
            <person name="Chain P."/>
            <person name="Schmutz J."/>
            <person name="Larimer F."/>
            <person name="Land M."/>
            <person name="Kyrpides N."/>
            <person name="Ivanova N."/>
            <person name="Richardson P."/>
        </authorList>
    </citation>
    <scope>NUCLEOTIDE SEQUENCE [LARGE SCALE GENOMIC DNA]</scope>
    <source>
        <strain evidence="2">ATCC 53774 / DSM 7210 / GS-15</strain>
    </source>
</reference>
<dbReference type="eggNOG" id="ENOG5034890">
    <property type="taxonomic scope" value="Bacteria"/>
</dbReference>
<sequence>MRGNVPADLDKIYILPKMRSEDPRNRFQLVWILNLNVSSSRCLIRLLFKNVKTGYYLADTIPPELLSYCTVGSYFAKGRKLIKEPALGTVRKFTVNSSEHNKIVRIQDALTDLEYDLSLTSTRYQSDFTKNNSAICKNQQCLVFHCDDMKIVIPCAVLAGVYYFKSTSLREAVFSQNLKRLHEDYSLDDSTLHAKITMKPGAADSDAKSIVRFLANGFAGSRMRMVRNSVNADSGQFQRLKVDFPVNQEITIKARGHLATNPEGGKTFVVFQVLEEDSLFPFDSITIDRRTYEIDDPDGDTETFPALTAKSGKNLAPSNPSSRYIRRILQNHVSIANCNARAIRENKDYIPTPRKDEGKVPKLMPGDKDVELSTQQDYPMDDIAIAKAKVERDDGDAAEPDDYSMPLDDFVRLVRGLKGYRLVNEDSSIAAVTRISLSRQPVWQRQRGSRKPSLRETYGNTAEKRRECAYVWFRYREKYVCLVEIDQSGLPSGCSTYVLISSTVVTRDLADEVVRDYVERELFDETQKSLRRKGIVLERKNHPHKDSVEHLSAWRNRLIEIIAVCAFG</sequence>
<evidence type="ECO:0000313" key="2">
    <source>
        <dbReference type="Proteomes" id="UP000007073"/>
    </source>
</evidence>
<accession>Q39R42</accession>
<proteinExistence type="predicted"/>
<dbReference type="AlphaFoldDB" id="Q39R42"/>
<evidence type="ECO:0000313" key="1">
    <source>
        <dbReference type="EMBL" id="ABB33282.1"/>
    </source>
</evidence>
<evidence type="ECO:0008006" key="3">
    <source>
        <dbReference type="Google" id="ProtNLM"/>
    </source>
</evidence>
<dbReference type="HOGENOM" id="CLU_479636_0_0_7"/>
<gene>
    <name evidence="1" type="ordered locus">Gmet_3068</name>
</gene>
<keyword evidence="2" id="KW-1185">Reference proteome</keyword>
<name>Q39R42_GEOMG</name>